<name>A0A1G9VLE6_9ACTN</name>
<feature type="compositionally biased region" description="Basic and acidic residues" evidence="1">
    <location>
        <begin position="98"/>
        <end position="117"/>
    </location>
</feature>
<evidence type="ECO:0000256" key="2">
    <source>
        <dbReference type="SAM" id="SignalP"/>
    </source>
</evidence>
<keyword evidence="2" id="KW-0732">Signal</keyword>
<feature type="compositionally biased region" description="Basic and acidic residues" evidence="1">
    <location>
        <begin position="65"/>
        <end position="84"/>
    </location>
</feature>
<organism evidence="3 4">
    <name type="scientific">Nonomuraea jiangxiensis</name>
    <dbReference type="NCBI Taxonomy" id="633440"/>
    <lineage>
        <taxon>Bacteria</taxon>
        <taxon>Bacillati</taxon>
        <taxon>Actinomycetota</taxon>
        <taxon>Actinomycetes</taxon>
        <taxon>Streptosporangiales</taxon>
        <taxon>Streptosporangiaceae</taxon>
        <taxon>Nonomuraea</taxon>
    </lineage>
</organism>
<dbReference type="AlphaFoldDB" id="A0A1G9VLE6"/>
<evidence type="ECO:0000313" key="4">
    <source>
        <dbReference type="Proteomes" id="UP000199202"/>
    </source>
</evidence>
<reference evidence="3 4" key="1">
    <citation type="submission" date="2016-10" db="EMBL/GenBank/DDBJ databases">
        <authorList>
            <person name="de Groot N.N."/>
        </authorList>
    </citation>
    <scope>NUCLEOTIDE SEQUENCE [LARGE SCALE GENOMIC DNA]</scope>
    <source>
        <strain evidence="3 4">CGMCC 4.6533</strain>
    </source>
</reference>
<feature type="signal peptide" evidence="2">
    <location>
        <begin position="1"/>
        <end position="30"/>
    </location>
</feature>
<sequence length="117" mass="12293">MTGKTWKRLAGAVAVGALVGGLGLTMAAQADPNPAPPPPPWVNSDGSVDPAKIPDSVAVVGPDGKPVRDRKGNEIRYNLRDKLRPPANPPAASNTPRDSLRLDDGTPVKEAEPQRPY</sequence>
<dbReference type="Proteomes" id="UP000199202">
    <property type="component" value="Unassembled WGS sequence"/>
</dbReference>
<feature type="chain" id="PRO_5011438584" evidence="2">
    <location>
        <begin position="31"/>
        <end position="117"/>
    </location>
</feature>
<evidence type="ECO:0000313" key="3">
    <source>
        <dbReference type="EMBL" id="SDM72645.1"/>
    </source>
</evidence>
<evidence type="ECO:0000256" key="1">
    <source>
        <dbReference type="SAM" id="MobiDB-lite"/>
    </source>
</evidence>
<proteinExistence type="predicted"/>
<feature type="region of interest" description="Disordered" evidence="1">
    <location>
        <begin position="29"/>
        <end position="117"/>
    </location>
</feature>
<protein>
    <submittedName>
        <fullName evidence="3">Uncharacterized protein</fullName>
    </submittedName>
</protein>
<keyword evidence="4" id="KW-1185">Reference proteome</keyword>
<dbReference type="EMBL" id="FNDJ01000053">
    <property type="protein sequence ID" value="SDM72645.1"/>
    <property type="molecule type" value="Genomic_DNA"/>
</dbReference>
<accession>A0A1G9VLE6</accession>
<gene>
    <name evidence="3" type="ORF">SAMN05421869_15354</name>
</gene>